<dbReference type="Gene3D" id="3.40.1280.10">
    <property type="match status" value="1"/>
</dbReference>
<dbReference type="GO" id="GO:0032259">
    <property type="term" value="P:methylation"/>
    <property type="evidence" value="ECO:0007669"/>
    <property type="project" value="UniProtKB-KW"/>
</dbReference>
<dbReference type="PANTHER" id="PTHR12150">
    <property type="entry name" value="CLASS IV SAM-BINDING METHYLTRANSFERASE-RELATED"/>
    <property type="match status" value="1"/>
</dbReference>
<dbReference type="EMBL" id="UIVS01000001">
    <property type="protein sequence ID" value="SVP89703.1"/>
    <property type="molecule type" value="Genomic_DNA"/>
</dbReference>
<dbReference type="InterPro" id="IPR029028">
    <property type="entry name" value="Alpha/beta_knot_MTases"/>
</dbReference>
<dbReference type="CDD" id="cd18086">
    <property type="entry name" value="HsC9orf114-like"/>
    <property type="match status" value="1"/>
</dbReference>
<gene>
    <name evidence="2" type="ORF">TAT_000040400</name>
    <name evidence="3" type="ORF">TAV_000040000</name>
</gene>
<evidence type="ECO:0000256" key="1">
    <source>
        <dbReference type="ARBA" id="ARBA00009841"/>
    </source>
</evidence>
<dbReference type="GO" id="GO:0008168">
    <property type="term" value="F:methyltransferase activity"/>
    <property type="evidence" value="ECO:0007669"/>
    <property type="project" value="UniProtKB-KW"/>
</dbReference>
<protein>
    <submittedName>
        <fullName evidence="2">RNA methyltransferase, putative</fullName>
    </submittedName>
</protein>
<evidence type="ECO:0000313" key="3">
    <source>
        <dbReference type="EMBL" id="SVP89703.1"/>
    </source>
</evidence>
<dbReference type="SUPFAM" id="SSF75217">
    <property type="entry name" value="alpha/beta knot"/>
    <property type="match status" value="1"/>
</dbReference>
<dbReference type="AlphaFoldDB" id="A0A3B0MU09"/>
<dbReference type="EMBL" id="UIVT01000001">
    <property type="protein sequence ID" value="SVP88544.1"/>
    <property type="molecule type" value="Genomic_DNA"/>
</dbReference>
<dbReference type="VEuPathDB" id="PiroplasmaDB:TA21040"/>
<accession>A0A3B0MU09</accession>
<proteinExistence type="inferred from homology"/>
<reference evidence="2" key="1">
    <citation type="submission" date="2018-07" db="EMBL/GenBank/DDBJ databases">
        <authorList>
            <person name="Quirk P.G."/>
            <person name="Krulwich T.A."/>
        </authorList>
    </citation>
    <scope>NUCLEOTIDE SEQUENCE</scope>
    <source>
        <strain evidence="2">Anand</strain>
    </source>
</reference>
<name>A0A3B0MU09_THEAN</name>
<keyword evidence="2" id="KW-0808">Transferase</keyword>
<keyword evidence="2" id="KW-0489">Methyltransferase</keyword>
<dbReference type="InterPro" id="IPR003750">
    <property type="entry name" value="Put_MeTrfase-C9orf114-like"/>
</dbReference>
<comment type="similarity">
    <text evidence="1">Belongs to the class IV-like SAM-binding methyltransferase superfamily.</text>
</comment>
<dbReference type="Pfam" id="PF02598">
    <property type="entry name" value="Methyltrn_RNA_3"/>
    <property type="match status" value="1"/>
</dbReference>
<dbReference type="PANTHER" id="PTHR12150:SF13">
    <property type="entry name" value="METHYLTRANSFERASE C9ORF114-RELATED"/>
    <property type="match status" value="1"/>
</dbReference>
<sequence length="232" mass="26729">MLLIISVLLSGSHTGIFYPLFIFFREGVVRLIRKDSSHKTLYADCGVFSSVKIHNKEDLQEFYGIDYMTDEEYDVYQRVTIRLDDESIAKCRRNFKQGKSLSQNETGPLSANLVHPEEPLKVAGLYWGYVVRECKTVVESLKGCPFNESGNYDLKIGTCERGELYSLNTKLPKFKNMLIHFGPVLGLEHVMEEPENKFDKYFNFCNQQKSRTIRTEEALLIVLSILSFTNKL</sequence>
<organism evidence="2">
    <name type="scientific">Theileria annulata</name>
    <dbReference type="NCBI Taxonomy" id="5874"/>
    <lineage>
        <taxon>Eukaryota</taxon>
        <taxon>Sar</taxon>
        <taxon>Alveolata</taxon>
        <taxon>Apicomplexa</taxon>
        <taxon>Aconoidasida</taxon>
        <taxon>Piroplasmida</taxon>
        <taxon>Theileriidae</taxon>
        <taxon>Theileria</taxon>
    </lineage>
</organism>
<evidence type="ECO:0000313" key="2">
    <source>
        <dbReference type="EMBL" id="SVP88544.1"/>
    </source>
</evidence>
<dbReference type="InterPro" id="IPR029026">
    <property type="entry name" value="tRNA_m1G_MTases_N"/>
</dbReference>